<accession>A0A9J6NWS0</accession>
<gene>
    <name evidence="11" type="ORF">KDK92_01265</name>
</gene>
<dbReference type="NCBIfam" id="NF006629">
    <property type="entry name" value="PRK09198.1"/>
    <property type="match status" value="1"/>
</dbReference>
<evidence type="ECO:0000259" key="9">
    <source>
        <dbReference type="Pfam" id="PF04095"/>
    </source>
</evidence>
<dbReference type="PANTHER" id="PTHR43816">
    <property type="entry name" value="NICOTINAMIDE PHOSPHORIBOSYLTRANSFERASE"/>
    <property type="match status" value="1"/>
</dbReference>
<dbReference type="GO" id="GO:0047280">
    <property type="term" value="F:nicotinamide phosphoribosyltransferase activity"/>
    <property type="evidence" value="ECO:0007669"/>
    <property type="project" value="UniProtKB-EC"/>
</dbReference>
<comment type="similarity">
    <text evidence="1">Belongs to the NAPRTase family.</text>
</comment>
<organism evidence="11 12">
    <name type="scientific">Oceanirhabdus seepicola</name>
    <dbReference type="NCBI Taxonomy" id="2828781"/>
    <lineage>
        <taxon>Bacteria</taxon>
        <taxon>Bacillati</taxon>
        <taxon>Bacillota</taxon>
        <taxon>Clostridia</taxon>
        <taxon>Eubacteriales</taxon>
        <taxon>Clostridiaceae</taxon>
        <taxon>Oceanirhabdus</taxon>
    </lineage>
</organism>
<dbReference type="Proteomes" id="UP001056429">
    <property type="component" value="Unassembled WGS sequence"/>
</dbReference>
<evidence type="ECO:0000259" key="10">
    <source>
        <dbReference type="Pfam" id="PF18127"/>
    </source>
</evidence>
<dbReference type="InterPro" id="IPR016471">
    <property type="entry name" value="Nicotinamide_PRibTrfase"/>
</dbReference>
<name>A0A9J6NWS0_9CLOT</name>
<evidence type="ECO:0000256" key="6">
    <source>
        <dbReference type="ARBA" id="ARBA00035024"/>
    </source>
</evidence>
<comment type="catalytic activity">
    <reaction evidence="8">
        <text>beta-nicotinamide D-ribonucleotide + diphosphate = 5-phospho-alpha-D-ribose 1-diphosphate + nicotinamide + H(+)</text>
        <dbReference type="Rhea" id="RHEA:16149"/>
        <dbReference type="ChEBI" id="CHEBI:14649"/>
        <dbReference type="ChEBI" id="CHEBI:15378"/>
        <dbReference type="ChEBI" id="CHEBI:17154"/>
        <dbReference type="ChEBI" id="CHEBI:33019"/>
        <dbReference type="ChEBI" id="CHEBI:58017"/>
        <dbReference type="EC" id="2.4.2.12"/>
    </reaction>
    <physiologicalReaction direction="right-to-left" evidence="8">
        <dbReference type="Rhea" id="RHEA:16151"/>
    </physiologicalReaction>
</comment>
<feature type="domain" description="Nicotinamide phosphoribosyltransferase N-terminal" evidence="10">
    <location>
        <begin position="5"/>
        <end position="106"/>
    </location>
</feature>
<keyword evidence="11" id="KW-0436">Ligase</keyword>
<evidence type="ECO:0000256" key="2">
    <source>
        <dbReference type="ARBA" id="ARBA00022642"/>
    </source>
</evidence>
<evidence type="ECO:0000256" key="1">
    <source>
        <dbReference type="ARBA" id="ARBA00010897"/>
    </source>
</evidence>
<protein>
    <recommendedName>
        <fullName evidence="7">Nicotinamide phosphoribosyltransferase</fullName>
        <ecNumber evidence="6">2.4.2.12</ecNumber>
    </recommendedName>
</protein>
<dbReference type="GO" id="GO:0016874">
    <property type="term" value="F:ligase activity"/>
    <property type="evidence" value="ECO:0007669"/>
    <property type="project" value="UniProtKB-KW"/>
</dbReference>
<evidence type="ECO:0000256" key="4">
    <source>
        <dbReference type="ARBA" id="ARBA00022679"/>
    </source>
</evidence>
<sequence>MNNPILLEDFYKICHKNLYPDNMTKLYSTWVPRSNKYFSRSNEVIWFGLQAFIKKYLIENFNENFFNRNIEEVLEEYKLYISNTFEENPETEHFKKLHKLGYLPIEIKALKEGTKVPYRVPCMTIENTHEDFAWLTNFLESIISCSLWSPSTCATLAYEYRKIIEKYVEKTGDNPNWKSVACGDFSYRGMSSNESALSASSGFLTSFTKTSTIPVLPYLNQYYNADSAKETVGNWSASVEHSCTTSNFAVDSDEEKFFLRMCTEIYPKGNFSFVCDSYDYFNFINIILPKYKDVVLNREGCINVRPDSGDPEKIICGNEESDDKLEKLGTINSLWNTFGGYINSKGYKVLDKHIRIVYGDSITLERCESICNRLMTMGYSVENVIFGVGSYSLQYLTRDTQGWALKATYAVINGKEIEIFKNPKTDEENIKKSLKGKVVVIEDQEGKLKAIDGLNNEDYSKYRNEDLLQTVFENGKLFKETSLREIREEIYNKNF</sequence>
<reference evidence="11" key="1">
    <citation type="journal article" date="2021" name="mSystems">
        <title>Bacteria and Archaea Synergistically Convert Glycine Betaine to Biogenic Methane in the Formosa Cold Seep of the South China Sea.</title>
        <authorList>
            <person name="Li L."/>
            <person name="Zhang W."/>
            <person name="Zhang S."/>
            <person name="Song L."/>
            <person name="Sun Q."/>
            <person name="Zhang H."/>
            <person name="Xiang H."/>
            <person name="Dong X."/>
        </authorList>
    </citation>
    <scope>NUCLEOTIDE SEQUENCE</scope>
    <source>
        <strain evidence="11">ZWT</strain>
    </source>
</reference>
<keyword evidence="2" id="KW-0662">Pyridine nucleotide biosynthesis</keyword>
<evidence type="ECO:0000313" key="12">
    <source>
        <dbReference type="Proteomes" id="UP001056429"/>
    </source>
</evidence>
<evidence type="ECO:0000313" key="11">
    <source>
        <dbReference type="EMBL" id="MCM1988353.1"/>
    </source>
</evidence>
<dbReference type="InterPro" id="IPR041525">
    <property type="entry name" value="N/Namide_PRibTrfase"/>
</dbReference>
<keyword evidence="12" id="KW-1185">Reference proteome</keyword>
<comment type="caution">
    <text evidence="11">The sequence shown here is derived from an EMBL/GenBank/DDBJ whole genome shotgun (WGS) entry which is preliminary data.</text>
</comment>
<evidence type="ECO:0000256" key="3">
    <source>
        <dbReference type="ARBA" id="ARBA00022676"/>
    </source>
</evidence>
<dbReference type="EC" id="2.4.2.12" evidence="6"/>
<reference evidence="11" key="2">
    <citation type="submission" date="2021-04" db="EMBL/GenBank/DDBJ databases">
        <authorList>
            <person name="Dong X."/>
        </authorList>
    </citation>
    <scope>NUCLEOTIDE SEQUENCE</scope>
    <source>
        <strain evidence="11">ZWT</strain>
    </source>
</reference>
<dbReference type="Pfam" id="PF18127">
    <property type="entry name" value="NAMPT_N"/>
    <property type="match status" value="1"/>
</dbReference>
<keyword evidence="4" id="KW-0808">Transferase</keyword>
<dbReference type="PANTHER" id="PTHR43816:SF1">
    <property type="entry name" value="NICOTINAMIDE PHOSPHORIBOSYLTRANSFERASE"/>
    <property type="match status" value="1"/>
</dbReference>
<comment type="pathway">
    <text evidence="5">Cofactor biosynthesis; NAD(+) biosynthesis; nicotinamide D-ribonucleotide from 5-phospho-alpha-D-ribose 1-diphosphate and nicotinamide: step 1/1.</text>
</comment>
<evidence type="ECO:0000256" key="5">
    <source>
        <dbReference type="ARBA" id="ARBA00035007"/>
    </source>
</evidence>
<dbReference type="Gene3D" id="3.20.20.70">
    <property type="entry name" value="Aldolase class I"/>
    <property type="match status" value="1"/>
</dbReference>
<dbReference type="InterPro" id="IPR041529">
    <property type="entry name" value="DUF5598"/>
</dbReference>
<dbReference type="Pfam" id="PF04095">
    <property type="entry name" value="NAPRTase"/>
    <property type="match status" value="1"/>
</dbReference>
<evidence type="ECO:0000256" key="7">
    <source>
        <dbReference type="ARBA" id="ARBA00035036"/>
    </source>
</evidence>
<dbReference type="InterPro" id="IPR013785">
    <property type="entry name" value="Aldolase_TIM"/>
</dbReference>
<evidence type="ECO:0000256" key="8">
    <source>
        <dbReference type="ARBA" id="ARBA00047835"/>
    </source>
</evidence>
<dbReference type="InterPro" id="IPR036068">
    <property type="entry name" value="Nicotinate_pribotase-like_C"/>
</dbReference>
<dbReference type="GO" id="GO:0009435">
    <property type="term" value="P:NAD+ biosynthetic process"/>
    <property type="evidence" value="ECO:0007669"/>
    <property type="project" value="InterPro"/>
</dbReference>
<dbReference type="PIRSF" id="PIRSF005943">
    <property type="entry name" value="NMPRT"/>
    <property type="match status" value="1"/>
</dbReference>
<dbReference type="AlphaFoldDB" id="A0A9J6NWS0"/>
<proteinExistence type="inferred from homology"/>
<dbReference type="SUPFAM" id="SSF51690">
    <property type="entry name" value="Nicotinate/Quinolinate PRTase C-terminal domain-like"/>
    <property type="match status" value="1"/>
</dbReference>
<dbReference type="EMBL" id="JAGSOJ010000001">
    <property type="protein sequence ID" value="MCM1988353.1"/>
    <property type="molecule type" value="Genomic_DNA"/>
</dbReference>
<feature type="domain" description="Nicotinate/nicotinamide phosphoribosyltransferase" evidence="9">
    <location>
        <begin position="182"/>
        <end position="475"/>
    </location>
</feature>
<keyword evidence="3 11" id="KW-0328">Glycosyltransferase</keyword>